<evidence type="ECO:0000313" key="1">
    <source>
        <dbReference type="EMBL" id="CAB4127875.1"/>
    </source>
</evidence>
<dbReference type="Gene3D" id="1.10.3790.10">
    <property type="entry name" value="NinB"/>
    <property type="match status" value="1"/>
</dbReference>
<proteinExistence type="predicted"/>
<protein>
    <submittedName>
        <fullName evidence="1">Recombinase NinB</fullName>
    </submittedName>
</protein>
<dbReference type="InterPro" id="IPR008711">
    <property type="entry name" value="Recombinase_NinB"/>
</dbReference>
<name>A0A6J5L2D4_9CAUD</name>
<dbReference type="SUPFAM" id="SSF103370">
    <property type="entry name" value="NinB"/>
    <property type="match status" value="1"/>
</dbReference>
<dbReference type="EMBL" id="LR796215">
    <property type="protein sequence ID" value="CAB4127875.1"/>
    <property type="molecule type" value="Genomic_DNA"/>
</dbReference>
<dbReference type="InterPro" id="IPR036619">
    <property type="entry name" value="NinB_sf"/>
</dbReference>
<sequence length="160" mass="18572">MITKKEKMRTEYLTKTIRLIGQLQQETAINSIKNAPIDNEHPIEVVIREEQKGRSLSANALMWAGPLNDIAKQAWVHGRQYSALIWHEYFKEKFLPDFPDPKQVKEGYKKYEETPDGRRVLVGSTNKLTKYGFNLYIENIYAYGADLGVRFSEANQTEEM</sequence>
<organism evidence="1">
    <name type="scientific">uncultured Caudovirales phage</name>
    <dbReference type="NCBI Taxonomy" id="2100421"/>
    <lineage>
        <taxon>Viruses</taxon>
        <taxon>Duplodnaviria</taxon>
        <taxon>Heunggongvirae</taxon>
        <taxon>Uroviricota</taxon>
        <taxon>Caudoviricetes</taxon>
        <taxon>Peduoviridae</taxon>
        <taxon>Maltschvirus</taxon>
        <taxon>Maltschvirus maltsch</taxon>
    </lineage>
</organism>
<dbReference type="Pfam" id="PF05772">
    <property type="entry name" value="NinB"/>
    <property type="match status" value="1"/>
</dbReference>
<gene>
    <name evidence="1" type="ORF">UFOVP96_44</name>
</gene>
<reference evidence="1" key="1">
    <citation type="submission" date="2020-04" db="EMBL/GenBank/DDBJ databases">
        <authorList>
            <person name="Chiriac C."/>
            <person name="Salcher M."/>
            <person name="Ghai R."/>
            <person name="Kavagutti S V."/>
        </authorList>
    </citation>
    <scope>NUCLEOTIDE SEQUENCE</scope>
</reference>
<accession>A0A6J5L2D4</accession>